<reference evidence="9" key="1">
    <citation type="submission" date="2015-05" db="EMBL/GenBank/DDBJ databases">
        <authorList>
            <person name="Fogelqvist Johan"/>
        </authorList>
    </citation>
    <scope>NUCLEOTIDE SEQUENCE [LARGE SCALE GENOMIC DNA]</scope>
</reference>
<feature type="compositionally biased region" description="Acidic residues" evidence="6">
    <location>
        <begin position="553"/>
        <end position="575"/>
    </location>
</feature>
<organism evidence="8 9">
    <name type="scientific">Verticillium longisporum</name>
    <name type="common">Verticillium dahliae var. longisporum</name>
    <dbReference type="NCBI Taxonomy" id="100787"/>
    <lineage>
        <taxon>Eukaryota</taxon>
        <taxon>Fungi</taxon>
        <taxon>Dikarya</taxon>
        <taxon>Ascomycota</taxon>
        <taxon>Pezizomycotina</taxon>
        <taxon>Sordariomycetes</taxon>
        <taxon>Hypocreomycetidae</taxon>
        <taxon>Glomerellales</taxon>
        <taxon>Plectosphaerellaceae</taxon>
        <taxon>Verticillium</taxon>
    </lineage>
</organism>
<dbReference type="Pfam" id="PF04851">
    <property type="entry name" value="ResIII"/>
    <property type="match status" value="1"/>
</dbReference>
<dbReference type="GO" id="GO:0005634">
    <property type="term" value="C:nucleus"/>
    <property type="evidence" value="ECO:0007669"/>
    <property type="project" value="UniProtKB-SubCell"/>
</dbReference>
<dbReference type="SUPFAM" id="SSF52540">
    <property type="entry name" value="P-loop containing nucleoside triphosphate hydrolases"/>
    <property type="match status" value="1"/>
</dbReference>
<dbReference type="Gene3D" id="3.40.50.300">
    <property type="entry name" value="P-loop containing nucleotide triphosphate hydrolases"/>
    <property type="match status" value="1"/>
</dbReference>
<comment type="subcellular location">
    <subcellularLocation>
        <location evidence="5">Nucleus</location>
    </subcellularLocation>
</comment>
<feature type="domain" description="Helicase ATP-binding" evidence="7">
    <location>
        <begin position="172"/>
        <end position="335"/>
    </location>
</feature>
<evidence type="ECO:0000313" key="8">
    <source>
        <dbReference type="EMBL" id="CRK12802.1"/>
    </source>
</evidence>
<keyword evidence="3" id="KW-0347">Helicase</keyword>
<evidence type="ECO:0000256" key="3">
    <source>
        <dbReference type="ARBA" id="ARBA00022806"/>
    </source>
</evidence>
<evidence type="ECO:0000259" key="7">
    <source>
        <dbReference type="PROSITE" id="PS51192"/>
    </source>
</evidence>
<feature type="compositionally biased region" description="Polar residues" evidence="6">
    <location>
        <begin position="48"/>
        <end position="58"/>
    </location>
</feature>
<evidence type="ECO:0000256" key="2">
    <source>
        <dbReference type="ARBA" id="ARBA00022801"/>
    </source>
</evidence>
<dbReference type="GO" id="GO:0045003">
    <property type="term" value="P:double-strand break repair via synthesis-dependent strand annealing"/>
    <property type="evidence" value="ECO:0007669"/>
    <property type="project" value="TreeGrafter"/>
</dbReference>
<dbReference type="EC" id="3.6.4.12" evidence="5"/>
<dbReference type="GO" id="GO:0036297">
    <property type="term" value="P:interstrand cross-link repair"/>
    <property type="evidence" value="ECO:0007669"/>
    <property type="project" value="TreeGrafter"/>
</dbReference>
<feature type="region of interest" description="Disordered" evidence="6">
    <location>
        <begin position="86"/>
        <end position="107"/>
    </location>
</feature>
<feature type="region of interest" description="Disordered" evidence="6">
    <location>
        <begin position="18"/>
        <end position="58"/>
    </location>
</feature>
<comment type="catalytic activity">
    <reaction evidence="5">
        <text>ATP + H2O = ADP + phosphate + H(+)</text>
        <dbReference type="Rhea" id="RHEA:13065"/>
        <dbReference type="ChEBI" id="CHEBI:15377"/>
        <dbReference type="ChEBI" id="CHEBI:15378"/>
        <dbReference type="ChEBI" id="CHEBI:30616"/>
        <dbReference type="ChEBI" id="CHEBI:43474"/>
        <dbReference type="ChEBI" id="CHEBI:456216"/>
        <dbReference type="EC" id="3.6.4.12"/>
    </reaction>
</comment>
<evidence type="ECO:0000256" key="1">
    <source>
        <dbReference type="ARBA" id="ARBA00022741"/>
    </source>
</evidence>
<feature type="compositionally biased region" description="Low complexity" evidence="6">
    <location>
        <begin position="28"/>
        <end position="47"/>
    </location>
</feature>
<comment type="subunit">
    <text evidence="5">Interacts with the MHF histone-fold complex to form the FANCM-MHF complex.</text>
</comment>
<evidence type="ECO:0000256" key="5">
    <source>
        <dbReference type="RuleBase" id="RU367027"/>
    </source>
</evidence>
<feature type="compositionally biased region" description="Basic and acidic residues" evidence="6">
    <location>
        <begin position="430"/>
        <end position="446"/>
    </location>
</feature>
<dbReference type="AlphaFoldDB" id="A0A0G4KSX0"/>
<dbReference type="InterPro" id="IPR014001">
    <property type="entry name" value="Helicase_ATP-bd"/>
</dbReference>
<dbReference type="InterPro" id="IPR027417">
    <property type="entry name" value="P-loop_NTPase"/>
</dbReference>
<protein>
    <recommendedName>
        <fullName evidence="5">ATP-dependent DNA helicase</fullName>
        <ecNumber evidence="5">3.6.4.12</ecNumber>
    </recommendedName>
</protein>
<evidence type="ECO:0000256" key="4">
    <source>
        <dbReference type="ARBA" id="ARBA00022840"/>
    </source>
</evidence>
<accession>A0A0G4KSX0</accession>
<dbReference type="PROSITE" id="PS51192">
    <property type="entry name" value="HELICASE_ATP_BIND_1"/>
    <property type="match status" value="1"/>
</dbReference>
<dbReference type="SMART" id="SM00487">
    <property type="entry name" value="DEXDc"/>
    <property type="match status" value="1"/>
</dbReference>
<keyword evidence="4" id="KW-0067">ATP-binding</keyword>
<keyword evidence="2" id="KW-0378">Hydrolase</keyword>
<comment type="function">
    <text evidence="5">ATP-dependent DNA helicase involved in DNA damage repair by homologous recombination and in genome maintenance. Capable of unwinding D-loops. Plays a role in limiting crossover recombinants during mitotic DNA double-strand break (DSB) repair. Component of a FANCM-MHF complex which promotes gene conversion at blocked replication forks, probably by reversal of the stalled fork.</text>
</comment>
<name>A0A0G4KSX0_VERLO</name>
<keyword evidence="1" id="KW-0547">Nucleotide-binding</keyword>
<feature type="region of interest" description="Disordered" evidence="6">
    <location>
        <begin position="430"/>
        <end position="704"/>
    </location>
</feature>
<feature type="compositionally biased region" description="Basic residues" evidence="6">
    <location>
        <begin position="523"/>
        <end position="544"/>
    </location>
</feature>
<dbReference type="GO" id="GO:0016887">
    <property type="term" value="F:ATP hydrolysis activity"/>
    <property type="evidence" value="ECO:0007669"/>
    <property type="project" value="RHEA"/>
</dbReference>
<dbReference type="InterPro" id="IPR006935">
    <property type="entry name" value="Helicase/UvrB_N"/>
</dbReference>
<comment type="similarity">
    <text evidence="5">Belongs to the DEAD box helicase family. DEAH subfamily. FANCM sub-subfamily.</text>
</comment>
<evidence type="ECO:0000256" key="6">
    <source>
        <dbReference type="SAM" id="MobiDB-lite"/>
    </source>
</evidence>
<proteinExistence type="inferred from homology"/>
<dbReference type="GO" id="GO:0043138">
    <property type="term" value="F:3'-5' DNA helicase activity"/>
    <property type="evidence" value="ECO:0007669"/>
    <property type="project" value="TreeGrafter"/>
</dbReference>
<dbReference type="GO" id="GO:0009378">
    <property type="term" value="F:four-way junction helicase activity"/>
    <property type="evidence" value="ECO:0007669"/>
    <property type="project" value="TreeGrafter"/>
</dbReference>
<dbReference type="PANTHER" id="PTHR14025:SF20">
    <property type="entry name" value="FANCONI ANEMIA GROUP M PROTEIN"/>
    <property type="match status" value="1"/>
</dbReference>
<dbReference type="PANTHER" id="PTHR14025">
    <property type="entry name" value="FANCONI ANEMIA GROUP M FANCM FAMILY MEMBER"/>
    <property type="match status" value="1"/>
</dbReference>
<evidence type="ECO:0000313" key="9">
    <source>
        <dbReference type="Proteomes" id="UP000045706"/>
    </source>
</evidence>
<feature type="compositionally biased region" description="Polar residues" evidence="6">
    <location>
        <begin position="597"/>
        <end position="607"/>
    </location>
</feature>
<feature type="compositionally biased region" description="Acidic residues" evidence="6">
    <location>
        <begin position="670"/>
        <end position="679"/>
    </location>
</feature>
<gene>
    <name evidence="8" type="ORF">BN1723_009802</name>
</gene>
<dbReference type="EMBL" id="CVQI01003447">
    <property type="protein sequence ID" value="CRK12802.1"/>
    <property type="molecule type" value="Genomic_DNA"/>
</dbReference>
<sequence>MDSDDYDDDIADEDLAEAFSQSDRAVGSSASRANSNTISSSRSLSITHPSTINTARAPNYQNGMKASEMDELLAAAFSSSPELEPVVAAPPRAPRQPFGRTSSNGFRQTTLFGGTVNDEEDADSRPIQPGFGRVYRADKPVEATHHELNNEALKTWVYPKNLGAVRDYQYSIVKNGLFKNTLVALPTGLGKTFIAATVMLNFHRWTKTAKIVFVAPTKPLVAQQVDACFNIVGISRSETTMLTGDVAPAIRVDEWQTKRVFFMTPQTLLNDISRGYADPKSIVLLVVDEAHRSTGEYAYAKFHMPDGVETGFVTASRVGLLDGSVSKGPKKKTPKKATPAAPCELDQLAEIPPLDSVLLNTRQMAELDRNYRTLPFNRSKVEEIEVVDINAHPALNRRLRPVGKVQHGARTKKYVELMQTWTKKYKDPAKKWHRPYGDQDTSRWKEIPFPPFAPDTDDERPPKVTKKRQSASLGVDDDGPEKAPRAKKRKSNGPAKKAPLDILPDAEEGDDLEHTVCEAPQRGRPKKAAVPKARGRKPKKRAPQKRGGINSDELGDDCDRDSDMDDTDGSDDGADLLDFVVGDDHPISSLRDVSDDLPSSVTSTPAPTRTKLKPFFEPLSLPATQDSTDDLPDLSVVTARTGLATKTARRGKPTVVDDSDTSENMNDPGNEFDEVDDDDLQPRGQPSRHNRRRTVIDESDEDNY</sequence>
<dbReference type="GO" id="GO:0005524">
    <property type="term" value="F:ATP binding"/>
    <property type="evidence" value="ECO:0007669"/>
    <property type="project" value="UniProtKB-UniRule"/>
</dbReference>
<dbReference type="GO" id="GO:0000400">
    <property type="term" value="F:four-way junction DNA binding"/>
    <property type="evidence" value="ECO:0007669"/>
    <property type="project" value="TreeGrafter"/>
</dbReference>
<dbReference type="Proteomes" id="UP000045706">
    <property type="component" value="Unassembled WGS sequence"/>
</dbReference>